<sequence>MACESPFLRFNLLENSQKLLSSLAVEFEIPSPPASITSARYNLIVCPSASELGKDFLFNPVPIFLTNLCILAPNMWLCSSITSSTRHLCDSTNLILIIAGQPVLVSFLR</sequence>
<name>A0AAQ3MPD7_VIGMU</name>
<dbReference type="AlphaFoldDB" id="A0AAQ3MPD7"/>
<accession>A0AAQ3MPD7</accession>
<organism evidence="1 2">
    <name type="scientific">Vigna mungo</name>
    <name type="common">Black gram</name>
    <name type="synonym">Phaseolus mungo</name>
    <dbReference type="NCBI Taxonomy" id="3915"/>
    <lineage>
        <taxon>Eukaryota</taxon>
        <taxon>Viridiplantae</taxon>
        <taxon>Streptophyta</taxon>
        <taxon>Embryophyta</taxon>
        <taxon>Tracheophyta</taxon>
        <taxon>Spermatophyta</taxon>
        <taxon>Magnoliopsida</taxon>
        <taxon>eudicotyledons</taxon>
        <taxon>Gunneridae</taxon>
        <taxon>Pentapetalae</taxon>
        <taxon>rosids</taxon>
        <taxon>fabids</taxon>
        <taxon>Fabales</taxon>
        <taxon>Fabaceae</taxon>
        <taxon>Papilionoideae</taxon>
        <taxon>50 kb inversion clade</taxon>
        <taxon>NPAAA clade</taxon>
        <taxon>indigoferoid/millettioid clade</taxon>
        <taxon>Phaseoleae</taxon>
        <taxon>Vigna</taxon>
    </lineage>
</organism>
<gene>
    <name evidence="1" type="ORF">V8G54_033197</name>
</gene>
<evidence type="ECO:0000313" key="1">
    <source>
        <dbReference type="EMBL" id="WVY94109.1"/>
    </source>
</evidence>
<proteinExistence type="predicted"/>
<dbReference type="EMBL" id="CP144691">
    <property type="protein sequence ID" value="WVY94109.1"/>
    <property type="molecule type" value="Genomic_DNA"/>
</dbReference>
<protein>
    <submittedName>
        <fullName evidence="1">Uncharacterized protein</fullName>
    </submittedName>
</protein>
<reference evidence="1 2" key="1">
    <citation type="journal article" date="2023" name="Life. Sci Alliance">
        <title>Evolutionary insights into 3D genome organization and epigenetic landscape of Vigna mungo.</title>
        <authorList>
            <person name="Junaid A."/>
            <person name="Singh B."/>
            <person name="Bhatia S."/>
        </authorList>
    </citation>
    <scope>NUCLEOTIDE SEQUENCE [LARGE SCALE GENOMIC DNA]</scope>
    <source>
        <strain evidence="1">Urdbean</strain>
    </source>
</reference>
<dbReference type="Proteomes" id="UP001374535">
    <property type="component" value="Chromosome 10"/>
</dbReference>
<evidence type="ECO:0000313" key="2">
    <source>
        <dbReference type="Proteomes" id="UP001374535"/>
    </source>
</evidence>
<keyword evidence="2" id="KW-1185">Reference proteome</keyword>